<sequence>MTDINSIILLVVILLNFFILGSARLVACIRAVALQGALLALLPVIVHGFSLHSLGLAGGAFLFKGGLIPWLLLRAIREVRIRREVEPLISLVATLFLGAMATVAAFLFADQLPLIHASQAGVLVPASLATMLAGFLLLMTRRKAITQVVGYLMLENGIFIFGVLLSTAMPLVVEAAILLDLLVAVFVMGIVLNHVNREFSSINIERLSALKE</sequence>
<evidence type="ECO:0000256" key="2">
    <source>
        <dbReference type="ARBA" id="ARBA00022475"/>
    </source>
</evidence>
<feature type="transmembrane region" description="Helical" evidence="6">
    <location>
        <begin position="6"/>
        <end position="25"/>
    </location>
</feature>
<dbReference type="InterPro" id="IPR038730">
    <property type="entry name" value="HyfE-like"/>
</dbReference>
<evidence type="ECO:0000256" key="6">
    <source>
        <dbReference type="SAM" id="Phobius"/>
    </source>
</evidence>
<reference evidence="7" key="1">
    <citation type="submission" date="2020-09" db="EMBL/GenBank/DDBJ databases">
        <title>Pelobacter alkaliphilus sp. nov., a novel anaerobic arsenate-reducing bacterium from terrestrial mud volcano.</title>
        <authorList>
            <person name="Khomyakova M.A."/>
            <person name="Merkel A.Y."/>
            <person name="Slobodkin A.I."/>
        </authorList>
    </citation>
    <scope>NUCLEOTIDE SEQUENCE</scope>
    <source>
        <strain evidence="7">M08fum</strain>
    </source>
</reference>
<keyword evidence="4 6" id="KW-1133">Transmembrane helix</keyword>
<dbReference type="PANTHER" id="PTHR38601:SF1">
    <property type="entry name" value="HYDROGENASE-4 COMPONENT E"/>
    <property type="match status" value="1"/>
</dbReference>
<dbReference type="EMBL" id="JACWUN010000017">
    <property type="protein sequence ID" value="MBD1401562.1"/>
    <property type="molecule type" value="Genomic_DNA"/>
</dbReference>
<evidence type="ECO:0000256" key="1">
    <source>
        <dbReference type="ARBA" id="ARBA00004651"/>
    </source>
</evidence>
<feature type="transmembrane region" description="Helical" evidence="6">
    <location>
        <begin position="88"/>
        <end position="108"/>
    </location>
</feature>
<dbReference type="RefSeq" id="WP_191157298.1">
    <property type="nucleotide sequence ID" value="NZ_JACWUN010000017.1"/>
</dbReference>
<evidence type="ECO:0000313" key="8">
    <source>
        <dbReference type="Proteomes" id="UP000632828"/>
    </source>
</evidence>
<comment type="caution">
    <text evidence="7">The sequence shown here is derived from an EMBL/GenBank/DDBJ whole genome shotgun (WGS) entry which is preliminary data.</text>
</comment>
<comment type="subcellular location">
    <subcellularLocation>
        <location evidence="1">Cell membrane</location>
        <topology evidence="1">Multi-pass membrane protein</topology>
    </subcellularLocation>
</comment>
<keyword evidence="5 6" id="KW-0472">Membrane</keyword>
<feature type="transmembrane region" description="Helical" evidence="6">
    <location>
        <begin position="32"/>
        <end position="50"/>
    </location>
</feature>
<organism evidence="7 8">
    <name type="scientific">Pelovirga terrestris</name>
    <dbReference type="NCBI Taxonomy" id="2771352"/>
    <lineage>
        <taxon>Bacteria</taxon>
        <taxon>Pseudomonadati</taxon>
        <taxon>Thermodesulfobacteriota</taxon>
        <taxon>Desulfuromonadia</taxon>
        <taxon>Geobacterales</taxon>
        <taxon>Geobacteraceae</taxon>
        <taxon>Pelovirga</taxon>
    </lineage>
</organism>
<dbReference type="GO" id="GO:0005886">
    <property type="term" value="C:plasma membrane"/>
    <property type="evidence" value="ECO:0007669"/>
    <property type="project" value="UniProtKB-SubCell"/>
</dbReference>
<gene>
    <name evidence="7" type="ORF">ICT70_12910</name>
</gene>
<protein>
    <submittedName>
        <fullName evidence="7">Hydrogenase</fullName>
    </submittedName>
</protein>
<accession>A0A8J6QZR2</accession>
<keyword evidence="3 6" id="KW-0812">Transmembrane</keyword>
<keyword evidence="8" id="KW-1185">Reference proteome</keyword>
<proteinExistence type="predicted"/>
<dbReference type="AlphaFoldDB" id="A0A8J6QZR2"/>
<feature type="transmembrane region" description="Helical" evidence="6">
    <location>
        <begin position="120"/>
        <end position="139"/>
    </location>
</feature>
<keyword evidence="2" id="KW-1003">Cell membrane</keyword>
<evidence type="ECO:0000256" key="4">
    <source>
        <dbReference type="ARBA" id="ARBA00022989"/>
    </source>
</evidence>
<feature type="transmembrane region" description="Helical" evidence="6">
    <location>
        <begin position="56"/>
        <end position="76"/>
    </location>
</feature>
<dbReference type="Proteomes" id="UP000632828">
    <property type="component" value="Unassembled WGS sequence"/>
</dbReference>
<feature type="transmembrane region" description="Helical" evidence="6">
    <location>
        <begin position="175"/>
        <end position="195"/>
    </location>
</feature>
<name>A0A8J6QZR2_9BACT</name>
<evidence type="ECO:0000256" key="5">
    <source>
        <dbReference type="ARBA" id="ARBA00023136"/>
    </source>
</evidence>
<evidence type="ECO:0000313" key="7">
    <source>
        <dbReference type="EMBL" id="MBD1401562.1"/>
    </source>
</evidence>
<evidence type="ECO:0000256" key="3">
    <source>
        <dbReference type="ARBA" id="ARBA00022692"/>
    </source>
</evidence>
<feature type="transmembrane region" description="Helical" evidence="6">
    <location>
        <begin position="151"/>
        <end position="169"/>
    </location>
</feature>
<dbReference type="PANTHER" id="PTHR38601">
    <property type="entry name" value="HYDROGENASE-4 COMPONENT E"/>
    <property type="match status" value="1"/>
</dbReference>